<dbReference type="AlphaFoldDB" id="A0A835H0N6"/>
<dbReference type="GO" id="GO:0003676">
    <property type="term" value="F:nucleic acid binding"/>
    <property type="evidence" value="ECO:0007669"/>
    <property type="project" value="InterPro"/>
</dbReference>
<accession>A0A835H0N6</accession>
<name>A0A835H0N6_9MAGN</name>
<comment type="caution">
    <text evidence="2">The sequence shown here is derived from an EMBL/GenBank/DDBJ whole genome shotgun (WGS) entry which is preliminary data.</text>
</comment>
<organism evidence="2 3">
    <name type="scientific">Coptis chinensis</name>
    <dbReference type="NCBI Taxonomy" id="261450"/>
    <lineage>
        <taxon>Eukaryota</taxon>
        <taxon>Viridiplantae</taxon>
        <taxon>Streptophyta</taxon>
        <taxon>Embryophyta</taxon>
        <taxon>Tracheophyta</taxon>
        <taxon>Spermatophyta</taxon>
        <taxon>Magnoliopsida</taxon>
        <taxon>Ranunculales</taxon>
        <taxon>Ranunculaceae</taxon>
        <taxon>Coptidoideae</taxon>
        <taxon>Coptis</taxon>
    </lineage>
</organism>
<keyword evidence="3" id="KW-1185">Reference proteome</keyword>
<reference evidence="2 3" key="1">
    <citation type="submission" date="2020-10" db="EMBL/GenBank/DDBJ databases">
        <title>The Coptis chinensis genome and diversification of protoberbering-type alkaloids.</title>
        <authorList>
            <person name="Wang B."/>
            <person name="Shu S."/>
            <person name="Song C."/>
            <person name="Liu Y."/>
        </authorList>
    </citation>
    <scope>NUCLEOTIDE SEQUENCE [LARGE SCALE GENOMIC DNA]</scope>
    <source>
        <strain evidence="2">HL-2020</strain>
        <tissue evidence="2">Leaf</tissue>
    </source>
</reference>
<sequence>MLNTDGFVQYGSNGYGGMNRDAMGNVILAYAGSSPKSLVIYQELQAIAEGRKQAIGVGITNLEVNLDSLGPINILNDLEQSP</sequence>
<dbReference type="Pfam" id="PF13456">
    <property type="entry name" value="RVT_3"/>
    <property type="match status" value="1"/>
</dbReference>
<protein>
    <recommendedName>
        <fullName evidence="1">RNase H type-1 domain-containing protein</fullName>
    </recommendedName>
</protein>
<evidence type="ECO:0000259" key="1">
    <source>
        <dbReference type="Pfam" id="PF13456"/>
    </source>
</evidence>
<dbReference type="OrthoDB" id="1305767at2759"/>
<evidence type="ECO:0000313" key="3">
    <source>
        <dbReference type="Proteomes" id="UP000631114"/>
    </source>
</evidence>
<proteinExistence type="predicted"/>
<feature type="domain" description="RNase H type-1" evidence="1">
    <location>
        <begin position="3"/>
        <end position="79"/>
    </location>
</feature>
<dbReference type="Proteomes" id="UP000631114">
    <property type="component" value="Unassembled WGS sequence"/>
</dbReference>
<dbReference type="EMBL" id="JADFTS010000008">
    <property type="protein sequence ID" value="KAF9590894.1"/>
    <property type="molecule type" value="Genomic_DNA"/>
</dbReference>
<dbReference type="GO" id="GO:0004523">
    <property type="term" value="F:RNA-DNA hybrid ribonuclease activity"/>
    <property type="evidence" value="ECO:0007669"/>
    <property type="project" value="InterPro"/>
</dbReference>
<gene>
    <name evidence="2" type="ORF">IFM89_000150</name>
</gene>
<evidence type="ECO:0000313" key="2">
    <source>
        <dbReference type="EMBL" id="KAF9590894.1"/>
    </source>
</evidence>
<dbReference type="InterPro" id="IPR002156">
    <property type="entry name" value="RNaseH_domain"/>
</dbReference>